<dbReference type="EMBL" id="CAADRP010001766">
    <property type="protein sequence ID" value="VFU51704.1"/>
    <property type="molecule type" value="Genomic_DNA"/>
</dbReference>
<dbReference type="AlphaFoldDB" id="A0A6N2MBW7"/>
<accession>A0A6N2MBW7</accession>
<evidence type="ECO:0000313" key="1">
    <source>
        <dbReference type="EMBL" id="VFU51704.1"/>
    </source>
</evidence>
<reference evidence="1" key="1">
    <citation type="submission" date="2019-03" db="EMBL/GenBank/DDBJ databases">
        <authorList>
            <person name="Mank J."/>
            <person name="Almeida P."/>
        </authorList>
    </citation>
    <scope>NUCLEOTIDE SEQUENCE</scope>
    <source>
        <strain evidence="1">78183</strain>
    </source>
</reference>
<proteinExistence type="predicted"/>
<name>A0A6N2MBW7_SALVM</name>
<sequence length="67" mass="7417">MNCIAKELAIYNEINMKCRKEKHFSVAAAAAAAAALTTETSHTKIHSLNVVRSIPFQLWGSVEEQDK</sequence>
<organism evidence="1">
    <name type="scientific">Salix viminalis</name>
    <name type="common">Common osier</name>
    <name type="synonym">Basket willow</name>
    <dbReference type="NCBI Taxonomy" id="40686"/>
    <lineage>
        <taxon>Eukaryota</taxon>
        <taxon>Viridiplantae</taxon>
        <taxon>Streptophyta</taxon>
        <taxon>Embryophyta</taxon>
        <taxon>Tracheophyta</taxon>
        <taxon>Spermatophyta</taxon>
        <taxon>Magnoliopsida</taxon>
        <taxon>eudicotyledons</taxon>
        <taxon>Gunneridae</taxon>
        <taxon>Pentapetalae</taxon>
        <taxon>rosids</taxon>
        <taxon>fabids</taxon>
        <taxon>Malpighiales</taxon>
        <taxon>Salicaceae</taxon>
        <taxon>Saliceae</taxon>
        <taxon>Salix</taxon>
    </lineage>
</organism>
<protein>
    <submittedName>
        <fullName evidence="1">Uncharacterized protein</fullName>
    </submittedName>
</protein>
<gene>
    <name evidence="1" type="ORF">SVIM_LOCUS350897</name>
</gene>